<name>A0A5E4C2W8_MARMO</name>
<dbReference type="Proteomes" id="UP000335636">
    <property type="component" value="Unassembled WGS sequence"/>
</dbReference>
<reference evidence="2" key="1">
    <citation type="submission" date="2019-04" db="EMBL/GenBank/DDBJ databases">
        <authorList>
            <person name="Alioto T."/>
            <person name="Alioto T."/>
        </authorList>
    </citation>
    <scope>NUCLEOTIDE SEQUENCE [LARGE SCALE GENOMIC DNA]</scope>
</reference>
<feature type="region of interest" description="Disordered" evidence="1">
    <location>
        <begin position="32"/>
        <end position="74"/>
    </location>
</feature>
<dbReference type="AlphaFoldDB" id="A0A5E4C2W8"/>
<evidence type="ECO:0000313" key="3">
    <source>
        <dbReference type="Proteomes" id="UP000335636"/>
    </source>
</evidence>
<dbReference type="EMBL" id="CABDUW010000872">
    <property type="protein sequence ID" value="VTJ76233.1"/>
    <property type="molecule type" value="Genomic_DNA"/>
</dbReference>
<keyword evidence="3" id="KW-1185">Reference proteome</keyword>
<proteinExistence type="predicted"/>
<sequence>MVAREDHHRQRGGLFRVRQVLQAAAAAGRLGGRAAGTAAAGQGGGGYARGSCSGGGKDGGGGGERRVRQPLGAASPLQVQRTVVELPRAVARGWQRWVVVCRSELCNRWGGGRAAMAGSRVSLRFPGRWPTANIGAAETAEAEAWRLQHVPLPLSLSQKKPGDPGRLKGVCRPRMEILFTRIQMVQTFRSTKLSLLGWILQRKLPSFINFL</sequence>
<feature type="compositionally biased region" description="Gly residues" evidence="1">
    <location>
        <begin position="41"/>
        <end position="62"/>
    </location>
</feature>
<organism evidence="2 3">
    <name type="scientific">Marmota monax</name>
    <name type="common">Woodchuck</name>
    <dbReference type="NCBI Taxonomy" id="9995"/>
    <lineage>
        <taxon>Eukaryota</taxon>
        <taxon>Metazoa</taxon>
        <taxon>Chordata</taxon>
        <taxon>Craniata</taxon>
        <taxon>Vertebrata</taxon>
        <taxon>Euteleostomi</taxon>
        <taxon>Mammalia</taxon>
        <taxon>Eutheria</taxon>
        <taxon>Euarchontoglires</taxon>
        <taxon>Glires</taxon>
        <taxon>Rodentia</taxon>
        <taxon>Sciuromorpha</taxon>
        <taxon>Sciuridae</taxon>
        <taxon>Xerinae</taxon>
        <taxon>Marmotini</taxon>
        <taxon>Marmota</taxon>
    </lineage>
</organism>
<evidence type="ECO:0000313" key="2">
    <source>
        <dbReference type="EMBL" id="VTJ76233.1"/>
    </source>
</evidence>
<evidence type="ECO:0000256" key="1">
    <source>
        <dbReference type="SAM" id="MobiDB-lite"/>
    </source>
</evidence>
<accession>A0A5E4C2W8</accession>
<comment type="caution">
    <text evidence="2">The sequence shown here is derived from an EMBL/GenBank/DDBJ whole genome shotgun (WGS) entry which is preliminary data.</text>
</comment>
<gene>
    <name evidence="2" type="ORF">MONAX_5E021933</name>
</gene>
<protein>
    <submittedName>
        <fullName evidence="2">Uncharacterized protein</fullName>
    </submittedName>
</protein>